<reference evidence="1 2" key="1">
    <citation type="journal article" date="2018" name="Front. Plant Sci.">
        <title>Red Clover (Trifolium pratense) and Zigzag Clover (T. medium) - A Picture of Genomic Similarities and Differences.</title>
        <authorList>
            <person name="Dluhosova J."/>
            <person name="Istvanek J."/>
            <person name="Nedelnik J."/>
            <person name="Repkova J."/>
        </authorList>
    </citation>
    <scope>NUCLEOTIDE SEQUENCE [LARGE SCALE GENOMIC DNA]</scope>
    <source>
        <strain evidence="2">cv. 10/8</strain>
        <tissue evidence="1">Leaf</tissue>
    </source>
</reference>
<comment type="caution">
    <text evidence="1">The sequence shown here is derived from an EMBL/GenBank/DDBJ whole genome shotgun (WGS) entry which is preliminary data.</text>
</comment>
<evidence type="ECO:0000313" key="2">
    <source>
        <dbReference type="Proteomes" id="UP000265520"/>
    </source>
</evidence>
<proteinExistence type="predicted"/>
<dbReference type="EMBL" id="LXQA011090459">
    <property type="protein sequence ID" value="MCI84422.1"/>
    <property type="molecule type" value="Genomic_DNA"/>
</dbReference>
<keyword evidence="2" id="KW-1185">Reference proteome</keyword>
<evidence type="ECO:0000313" key="1">
    <source>
        <dbReference type="EMBL" id="MCI84422.1"/>
    </source>
</evidence>
<accession>A0A392VAE1</accession>
<name>A0A392VAE1_9FABA</name>
<sequence length="35" mass="3658">MICGATMKTTSECVLEANQEGVPESDVVPDATTTE</sequence>
<dbReference type="AlphaFoldDB" id="A0A392VAE1"/>
<dbReference type="Proteomes" id="UP000265520">
    <property type="component" value="Unassembled WGS sequence"/>
</dbReference>
<protein>
    <submittedName>
        <fullName evidence="1">Uncharacterized protein</fullName>
    </submittedName>
</protein>
<feature type="non-terminal residue" evidence="1">
    <location>
        <position position="35"/>
    </location>
</feature>
<organism evidence="1 2">
    <name type="scientific">Trifolium medium</name>
    <dbReference type="NCBI Taxonomy" id="97028"/>
    <lineage>
        <taxon>Eukaryota</taxon>
        <taxon>Viridiplantae</taxon>
        <taxon>Streptophyta</taxon>
        <taxon>Embryophyta</taxon>
        <taxon>Tracheophyta</taxon>
        <taxon>Spermatophyta</taxon>
        <taxon>Magnoliopsida</taxon>
        <taxon>eudicotyledons</taxon>
        <taxon>Gunneridae</taxon>
        <taxon>Pentapetalae</taxon>
        <taxon>rosids</taxon>
        <taxon>fabids</taxon>
        <taxon>Fabales</taxon>
        <taxon>Fabaceae</taxon>
        <taxon>Papilionoideae</taxon>
        <taxon>50 kb inversion clade</taxon>
        <taxon>NPAAA clade</taxon>
        <taxon>Hologalegina</taxon>
        <taxon>IRL clade</taxon>
        <taxon>Trifolieae</taxon>
        <taxon>Trifolium</taxon>
    </lineage>
</organism>